<keyword evidence="6" id="KW-1185">Reference proteome</keyword>
<comment type="similarity">
    <text evidence="3">Belongs to the Nudix hydrolase family.</text>
</comment>
<evidence type="ECO:0000256" key="2">
    <source>
        <dbReference type="ARBA" id="ARBA00022801"/>
    </source>
</evidence>
<dbReference type="OrthoDB" id="8480561at2"/>
<dbReference type="PRINTS" id="PR00502">
    <property type="entry name" value="NUDIXFAMILY"/>
</dbReference>
<dbReference type="PROSITE" id="PS51462">
    <property type="entry name" value="NUDIX"/>
    <property type="match status" value="1"/>
</dbReference>
<dbReference type="Proteomes" id="UP000318413">
    <property type="component" value="Unassembled WGS sequence"/>
</dbReference>
<evidence type="ECO:0000256" key="1">
    <source>
        <dbReference type="ARBA" id="ARBA00001946"/>
    </source>
</evidence>
<dbReference type="Pfam" id="PF00293">
    <property type="entry name" value="NUDIX"/>
    <property type="match status" value="1"/>
</dbReference>
<proteinExistence type="inferred from homology"/>
<comment type="caution">
    <text evidence="5">The sequence shown here is derived from an EMBL/GenBank/DDBJ whole genome shotgun (WGS) entry which is preliminary data.</text>
</comment>
<dbReference type="RefSeq" id="WP_140870579.1">
    <property type="nucleotide sequence ID" value="NZ_RCZK01000005.1"/>
</dbReference>
<dbReference type="InterPro" id="IPR015797">
    <property type="entry name" value="NUDIX_hydrolase-like_dom_sf"/>
</dbReference>
<evidence type="ECO:0000313" key="5">
    <source>
        <dbReference type="EMBL" id="TPG12784.1"/>
    </source>
</evidence>
<evidence type="ECO:0000256" key="3">
    <source>
        <dbReference type="RuleBase" id="RU003476"/>
    </source>
</evidence>
<dbReference type="AlphaFoldDB" id="A0A502CJG5"/>
<reference evidence="5 6" key="1">
    <citation type="journal article" date="2019" name="Environ. Microbiol.">
        <title>Species interactions and distinct microbial communities in high Arctic permafrost affected cryosols are associated with the CH4 and CO2 gas fluxes.</title>
        <authorList>
            <person name="Altshuler I."/>
            <person name="Hamel J."/>
            <person name="Turney S."/>
            <person name="Magnuson E."/>
            <person name="Levesque R."/>
            <person name="Greer C."/>
            <person name="Whyte L.G."/>
        </authorList>
    </citation>
    <scope>NUCLEOTIDE SEQUENCE [LARGE SCALE GENOMIC DNA]</scope>
    <source>
        <strain evidence="5 6">S5.1</strain>
    </source>
</reference>
<dbReference type="PROSITE" id="PS00893">
    <property type="entry name" value="NUDIX_BOX"/>
    <property type="match status" value="1"/>
</dbReference>
<gene>
    <name evidence="5" type="ORF">EAH84_08455</name>
</gene>
<protein>
    <submittedName>
        <fullName evidence="5">NUDIX domain-containing protein</fullName>
    </submittedName>
</protein>
<dbReference type="PANTHER" id="PTHR43046">
    <property type="entry name" value="GDP-MANNOSE MANNOSYL HYDROLASE"/>
    <property type="match status" value="1"/>
</dbReference>
<dbReference type="PANTHER" id="PTHR43046:SF16">
    <property type="entry name" value="ADP-RIBOSE PYROPHOSPHATASE YJHB-RELATED"/>
    <property type="match status" value="1"/>
</dbReference>
<dbReference type="SUPFAM" id="SSF55811">
    <property type="entry name" value="Nudix"/>
    <property type="match status" value="1"/>
</dbReference>
<accession>A0A502CJG5</accession>
<dbReference type="InterPro" id="IPR020084">
    <property type="entry name" value="NUDIX_hydrolase_CS"/>
</dbReference>
<feature type="domain" description="Nudix hydrolase" evidence="4">
    <location>
        <begin position="21"/>
        <end position="146"/>
    </location>
</feature>
<comment type="cofactor">
    <cofactor evidence="1">
        <name>Mg(2+)</name>
        <dbReference type="ChEBI" id="CHEBI:18420"/>
    </cofactor>
</comment>
<dbReference type="Gene3D" id="3.90.79.10">
    <property type="entry name" value="Nucleoside Triphosphate Pyrophosphohydrolase"/>
    <property type="match status" value="1"/>
</dbReference>
<sequence length="153" mass="16876">MRPLIDLAHRVRRWAMRVVGWRTTGVKAMVFDRTGALLMIRHRYGNTSLWMLPGGGVARGEEPQAAALREVREETGCVMTGIAPIGMYRARGEGRRDTVHLFRGTTDDGPIADGAEVAEAAFFALDALPETMSPATMRRIAELIGQRVPTGDW</sequence>
<evidence type="ECO:0000313" key="6">
    <source>
        <dbReference type="Proteomes" id="UP000318413"/>
    </source>
</evidence>
<keyword evidence="2 3" id="KW-0378">Hydrolase</keyword>
<dbReference type="InterPro" id="IPR020476">
    <property type="entry name" value="Nudix_hydrolase"/>
</dbReference>
<organism evidence="5 6">
    <name type="scientific">Sphingomonas oligophenolica</name>
    <dbReference type="NCBI Taxonomy" id="301154"/>
    <lineage>
        <taxon>Bacteria</taxon>
        <taxon>Pseudomonadati</taxon>
        <taxon>Pseudomonadota</taxon>
        <taxon>Alphaproteobacteria</taxon>
        <taxon>Sphingomonadales</taxon>
        <taxon>Sphingomonadaceae</taxon>
        <taxon>Sphingomonas</taxon>
    </lineage>
</organism>
<dbReference type="GO" id="GO:0016787">
    <property type="term" value="F:hydrolase activity"/>
    <property type="evidence" value="ECO:0007669"/>
    <property type="project" value="UniProtKB-KW"/>
</dbReference>
<name>A0A502CJG5_9SPHN</name>
<dbReference type="EMBL" id="RCZK01000005">
    <property type="protein sequence ID" value="TPG12784.1"/>
    <property type="molecule type" value="Genomic_DNA"/>
</dbReference>
<evidence type="ECO:0000259" key="4">
    <source>
        <dbReference type="PROSITE" id="PS51462"/>
    </source>
</evidence>
<dbReference type="InterPro" id="IPR000086">
    <property type="entry name" value="NUDIX_hydrolase_dom"/>
</dbReference>